<keyword evidence="6" id="KW-0735">Signal-anchor</keyword>
<dbReference type="GO" id="GO:0000139">
    <property type="term" value="C:Golgi membrane"/>
    <property type="evidence" value="ECO:0007669"/>
    <property type="project" value="UniProtKB-SubCell"/>
</dbReference>
<evidence type="ECO:0000313" key="11">
    <source>
        <dbReference type="EMBL" id="KAG7820504.1"/>
    </source>
</evidence>
<evidence type="ECO:0000256" key="3">
    <source>
        <dbReference type="ARBA" id="ARBA00009105"/>
    </source>
</evidence>
<dbReference type="Pfam" id="PF11051">
    <property type="entry name" value="Mannosyl_trans3"/>
    <property type="match status" value="1"/>
</dbReference>
<evidence type="ECO:0000256" key="7">
    <source>
        <dbReference type="ARBA" id="ARBA00022989"/>
    </source>
</evidence>
<dbReference type="GeneID" id="66125992"/>
<evidence type="ECO:0008006" key="13">
    <source>
        <dbReference type="Google" id="ProtNLM"/>
    </source>
</evidence>
<evidence type="ECO:0000313" key="12">
    <source>
        <dbReference type="Proteomes" id="UP001196530"/>
    </source>
</evidence>
<dbReference type="AlphaFoldDB" id="A0AAN6DJG5"/>
<dbReference type="GO" id="GO:0046354">
    <property type="term" value="P:mannan biosynthetic process"/>
    <property type="evidence" value="ECO:0007669"/>
    <property type="project" value="TreeGrafter"/>
</dbReference>
<evidence type="ECO:0000256" key="8">
    <source>
        <dbReference type="ARBA" id="ARBA00023034"/>
    </source>
</evidence>
<evidence type="ECO:0000256" key="5">
    <source>
        <dbReference type="ARBA" id="ARBA00022692"/>
    </source>
</evidence>
<evidence type="ECO:0000256" key="6">
    <source>
        <dbReference type="ARBA" id="ARBA00022968"/>
    </source>
</evidence>
<keyword evidence="8" id="KW-0333">Golgi apparatus</keyword>
<evidence type="ECO:0000256" key="10">
    <source>
        <dbReference type="SAM" id="MobiDB-lite"/>
    </source>
</evidence>
<accession>A0AAN6DJG5</accession>
<comment type="similarity">
    <text evidence="3">Belongs to the MNN1/MNT family.</text>
</comment>
<sequence>MSMFFARNRRAKTLILVVSILITVLVLSSSAGTEHLSKFKLPTSTSYSIYAASKVKEELSESAAPSSTPEDADNLKNLYFNPEQGGVIPGGSSGNTKGWKVSSIDESKGQRTDDRSIPLTDNQSPTEEALNKITPEDIVRGDVTFQNFFIEIFELMRKNQLSYPLAERQTLKDGKPFIENVLFYAQPWDRLSEDDCLQFVNFPPQFINDLTLKHETVVSNLPKITPRFYKGNGYVIVGGGKYSWFALLGIETLRKVGSTLPVEVILPSDDEYEFEYCDQILPALNARCVEMPRVFGKETLRKFEVNGYQFKAFALFASSFENAFFLDSDAYPVGNPDPLFESDLYKEYQMITWPDFWRRTTSPYFYQITGQEIGQKQVRHLNDMFTDPKYYESELNADPYHNIPLHDREGTIPDWTTEAGEMLINKTLHFQTLLLALYYNFDGPYGYYPLLSQGGAGEGDKETFVAAAHYHGLKYYQVYKLPDRAYGWYNHEQNYEHSSIVQYDPLTDYSNLQQVKQNIRKAIELEGDNFQYDYEKFFTQYFLPSNSKVLFYHVHDPKMDPFNIVNNRYTFDLDGNRIRNLGEDFPEFDFDLENFIWNVINHYVCEKKINFKHFENADWNSLCDGFIQDQLKFLAESSRRIFSDHNKVPPPDLVEAPEKAEKVETPDDVAVE</sequence>
<keyword evidence="7" id="KW-1133">Transmembrane helix</keyword>
<evidence type="ECO:0000256" key="1">
    <source>
        <dbReference type="ARBA" id="ARBA00004323"/>
    </source>
</evidence>
<comment type="caution">
    <text evidence="11">The sequence shown here is derived from an EMBL/GenBank/DDBJ whole genome shotgun (WGS) entry which is preliminary data.</text>
</comment>
<dbReference type="Proteomes" id="UP001196530">
    <property type="component" value="Unassembled WGS sequence"/>
</dbReference>
<gene>
    <name evidence="11" type="ORF">KL928_001941</name>
</gene>
<keyword evidence="4" id="KW-0808">Transferase</keyword>
<evidence type="ECO:0000256" key="9">
    <source>
        <dbReference type="ARBA" id="ARBA00023136"/>
    </source>
</evidence>
<keyword evidence="5" id="KW-0812">Transmembrane</keyword>
<feature type="compositionally biased region" description="Basic and acidic residues" evidence="10">
    <location>
        <begin position="103"/>
        <end position="116"/>
    </location>
</feature>
<feature type="region of interest" description="Disordered" evidence="10">
    <location>
        <begin position="86"/>
        <end position="125"/>
    </location>
</feature>
<dbReference type="RefSeq" id="XP_043061218.1">
    <property type="nucleotide sequence ID" value="XM_043202362.1"/>
</dbReference>
<reference evidence="11" key="1">
    <citation type="journal article" date="2021" name="G3 (Bethesda)">
        <title>Genomic diversity, chromosomal rearrangements, and interspecies hybridization in the ogataea polymorpha species complex.</title>
        <authorList>
            <person name="Hanson S.J."/>
            <person name="Cinneide E.O."/>
            <person name="Salzberg L.I."/>
            <person name="Wolfe K.H."/>
            <person name="McGowan J."/>
            <person name="Fitzpatrick D.A."/>
            <person name="Matlin K."/>
        </authorList>
    </citation>
    <scope>NUCLEOTIDE SEQUENCE</scope>
    <source>
        <strain evidence="11">61-244</strain>
    </source>
</reference>
<dbReference type="InterPro" id="IPR022751">
    <property type="entry name" value="Alpha_mannosyltransferase"/>
</dbReference>
<name>A0AAN6DJG5_PICAN</name>
<dbReference type="InterPro" id="IPR029044">
    <property type="entry name" value="Nucleotide-diphossugar_trans"/>
</dbReference>
<evidence type="ECO:0000256" key="4">
    <source>
        <dbReference type="ARBA" id="ARBA00022679"/>
    </source>
</evidence>
<dbReference type="PANTHER" id="PTHR31646">
    <property type="entry name" value="ALPHA-1,2-MANNOSYLTRANSFERASE MNN2"/>
    <property type="match status" value="1"/>
</dbReference>
<dbReference type="EMBL" id="JAHLUX010000003">
    <property type="protein sequence ID" value="KAG7820504.1"/>
    <property type="molecule type" value="Genomic_DNA"/>
</dbReference>
<comment type="subcellular location">
    <subcellularLocation>
        <location evidence="1">Golgi apparatus membrane</location>
        <topology evidence="1">Single-pass type II membrane protein</topology>
    </subcellularLocation>
</comment>
<feature type="region of interest" description="Disordered" evidence="10">
    <location>
        <begin position="643"/>
        <end position="672"/>
    </location>
</feature>
<protein>
    <recommendedName>
        <fullName evidence="13">Alpha-1,2-mannosyltransferase</fullName>
    </recommendedName>
</protein>
<organism evidence="11 12">
    <name type="scientific">Pichia angusta</name>
    <name type="common">Yeast</name>
    <name type="synonym">Hansenula polymorpha</name>
    <dbReference type="NCBI Taxonomy" id="870730"/>
    <lineage>
        <taxon>Eukaryota</taxon>
        <taxon>Fungi</taxon>
        <taxon>Dikarya</taxon>
        <taxon>Ascomycota</taxon>
        <taxon>Saccharomycotina</taxon>
        <taxon>Pichiomycetes</taxon>
        <taxon>Pichiales</taxon>
        <taxon>Pichiaceae</taxon>
        <taxon>Ogataea</taxon>
    </lineage>
</organism>
<evidence type="ECO:0000256" key="2">
    <source>
        <dbReference type="ARBA" id="ARBA00004922"/>
    </source>
</evidence>
<proteinExistence type="inferred from homology"/>
<keyword evidence="9" id="KW-0472">Membrane</keyword>
<comment type="pathway">
    <text evidence="2">Protein modification; protein glycosylation.</text>
</comment>
<dbReference type="GO" id="GO:0000026">
    <property type="term" value="F:alpha-1,2-mannosyltransferase activity"/>
    <property type="evidence" value="ECO:0007669"/>
    <property type="project" value="TreeGrafter"/>
</dbReference>
<feature type="compositionally biased region" description="Basic and acidic residues" evidence="10">
    <location>
        <begin position="656"/>
        <end position="665"/>
    </location>
</feature>
<dbReference type="PANTHER" id="PTHR31646:SF1">
    <property type="entry name" value="ALPHA-1,2-MANNOSYLTRANSFERASE MNN2"/>
    <property type="match status" value="1"/>
</dbReference>
<dbReference type="SUPFAM" id="SSF53448">
    <property type="entry name" value="Nucleotide-diphospho-sugar transferases"/>
    <property type="match status" value="1"/>
</dbReference>